<dbReference type="FunFam" id="2.30.30.30:FF:000009">
    <property type="entry name" value="60S ribosomal protein L26"/>
    <property type="match status" value="1"/>
</dbReference>
<evidence type="ECO:0000256" key="3">
    <source>
        <dbReference type="ARBA" id="ARBA00022980"/>
    </source>
</evidence>
<dbReference type="NCBIfam" id="TIGR01080">
    <property type="entry name" value="rplX_A_E"/>
    <property type="match status" value="1"/>
</dbReference>
<evidence type="ECO:0000259" key="7">
    <source>
        <dbReference type="SMART" id="SM00739"/>
    </source>
</evidence>
<dbReference type="PROSITE" id="PS01108">
    <property type="entry name" value="RIBOSOMAL_L24"/>
    <property type="match status" value="1"/>
</dbReference>
<dbReference type="GO" id="GO:0003735">
    <property type="term" value="F:structural constituent of ribosome"/>
    <property type="evidence" value="ECO:0007669"/>
    <property type="project" value="InterPro"/>
</dbReference>
<evidence type="ECO:0000256" key="6">
    <source>
        <dbReference type="SAM" id="MobiDB-lite"/>
    </source>
</evidence>
<dbReference type="EMBL" id="HBGH01009334">
    <property type="protein sequence ID" value="CAD9233095.1"/>
    <property type="molecule type" value="Transcribed_RNA"/>
</dbReference>
<dbReference type="Pfam" id="PF16906">
    <property type="entry name" value="Ribosomal_L26"/>
    <property type="match status" value="1"/>
</dbReference>
<feature type="compositionally biased region" description="Basic and acidic residues" evidence="6">
    <location>
        <begin position="121"/>
        <end position="130"/>
    </location>
</feature>
<dbReference type="GO" id="GO:0003723">
    <property type="term" value="F:RNA binding"/>
    <property type="evidence" value="ECO:0007669"/>
    <property type="project" value="InterPro"/>
</dbReference>
<proteinExistence type="inferred from homology"/>
<keyword evidence="4" id="KW-0687">Ribonucleoprotein</keyword>
<dbReference type="InterPro" id="IPR005824">
    <property type="entry name" value="KOW"/>
</dbReference>
<dbReference type="InterPro" id="IPR008991">
    <property type="entry name" value="Translation_prot_SH3-like_sf"/>
</dbReference>
<dbReference type="SMART" id="SM00739">
    <property type="entry name" value="KOW"/>
    <property type="match status" value="1"/>
</dbReference>
<evidence type="ECO:0000313" key="8">
    <source>
        <dbReference type="EMBL" id="CAD9233095.1"/>
    </source>
</evidence>
<dbReference type="AlphaFoldDB" id="A0A7S1XEL1"/>
<protein>
    <recommendedName>
        <fullName evidence="5">Large ribosomal subunit protein uL24c</fullName>
    </recommendedName>
</protein>
<feature type="domain" description="KOW" evidence="7">
    <location>
        <begin position="48"/>
        <end position="75"/>
    </location>
</feature>
<dbReference type="GO" id="GO:0015934">
    <property type="term" value="C:large ribosomal subunit"/>
    <property type="evidence" value="ECO:0007669"/>
    <property type="project" value="InterPro"/>
</dbReference>
<dbReference type="GO" id="GO:0006412">
    <property type="term" value="P:translation"/>
    <property type="evidence" value="ECO:0007669"/>
    <property type="project" value="InterPro"/>
</dbReference>
<dbReference type="InterPro" id="IPR014722">
    <property type="entry name" value="Rib_uL2_dom2"/>
</dbReference>
<dbReference type="InterPro" id="IPR041988">
    <property type="entry name" value="Ribosomal_uL24_KOW"/>
</dbReference>
<feature type="region of interest" description="Disordered" evidence="6">
    <location>
        <begin position="121"/>
        <end position="146"/>
    </location>
</feature>
<evidence type="ECO:0000256" key="4">
    <source>
        <dbReference type="ARBA" id="ARBA00023274"/>
    </source>
</evidence>
<dbReference type="Pfam" id="PF00467">
    <property type="entry name" value="KOW"/>
    <property type="match status" value="1"/>
</dbReference>
<comment type="similarity">
    <text evidence="2">Belongs to the universal ribosomal protein uL24 family.</text>
</comment>
<accession>A0A7S1XEL1</accession>
<sequence>MKRSADVSSSRRKSRKAHFTAPSHVRRKLMSAPLSSELRQKHNVRSIPVRKDDEVQIVRGTFKGREGKVSTCYRKKFVIHIERLTREKVSGATVPVGIHPSNVVITKLKLDKDRKALLERKNRSAADKGGKGKYTVSEVTANADVD</sequence>
<dbReference type="PANTHER" id="PTHR11143">
    <property type="entry name" value="60S RIBOSOMAL PROTEIN L26 FAMILY MEMBER"/>
    <property type="match status" value="1"/>
</dbReference>
<dbReference type="InterPro" id="IPR005756">
    <property type="entry name" value="Ribosomal_uL24_euk/arc"/>
</dbReference>
<dbReference type="SUPFAM" id="SSF50104">
    <property type="entry name" value="Translation proteins SH3-like domain"/>
    <property type="match status" value="1"/>
</dbReference>
<name>A0A7S1XEL1_9RHOD</name>
<evidence type="ECO:0000256" key="1">
    <source>
        <dbReference type="ARBA" id="ARBA00004072"/>
    </source>
</evidence>
<dbReference type="Gene3D" id="2.30.30.30">
    <property type="match status" value="1"/>
</dbReference>
<dbReference type="CDD" id="cd06089">
    <property type="entry name" value="KOW_RPL26"/>
    <property type="match status" value="1"/>
</dbReference>
<gene>
    <name evidence="8" type="ORF">CCAE0312_LOCUS5180</name>
</gene>
<comment type="function">
    <text evidence="1">One of two assembly initiator proteins, it binds directly to the 5'-end of the 23S rRNA, where it nucleates assembly of the 50S subunit.</text>
</comment>
<evidence type="ECO:0000256" key="5">
    <source>
        <dbReference type="ARBA" id="ARBA00035282"/>
    </source>
</evidence>
<evidence type="ECO:0000256" key="2">
    <source>
        <dbReference type="ARBA" id="ARBA00010618"/>
    </source>
</evidence>
<reference evidence="8" key="1">
    <citation type="submission" date="2021-01" db="EMBL/GenBank/DDBJ databases">
        <authorList>
            <person name="Corre E."/>
            <person name="Pelletier E."/>
            <person name="Niang G."/>
            <person name="Scheremetjew M."/>
            <person name="Finn R."/>
            <person name="Kale V."/>
            <person name="Holt S."/>
            <person name="Cochrane G."/>
            <person name="Meng A."/>
            <person name="Brown T."/>
            <person name="Cohen L."/>
        </authorList>
    </citation>
    <scope>NUCLEOTIDE SEQUENCE</scope>
    <source>
        <strain evidence="8">SAG 36.94</strain>
    </source>
</reference>
<dbReference type="InterPro" id="IPR005825">
    <property type="entry name" value="Ribosomal_uL24_CS"/>
</dbReference>
<organism evidence="8">
    <name type="scientific">Compsopogon caeruleus</name>
    <dbReference type="NCBI Taxonomy" id="31354"/>
    <lineage>
        <taxon>Eukaryota</taxon>
        <taxon>Rhodophyta</taxon>
        <taxon>Compsopogonophyceae</taxon>
        <taxon>Compsopogonales</taxon>
        <taxon>Compsopogonaceae</taxon>
        <taxon>Compsopogon</taxon>
    </lineage>
</organism>
<keyword evidence="3" id="KW-0689">Ribosomal protein</keyword>
<feature type="compositionally biased region" description="Basic residues" evidence="6">
    <location>
        <begin position="10"/>
        <end position="29"/>
    </location>
</feature>
<dbReference type="HAMAP" id="MF_01326_A">
    <property type="entry name" value="Ribosomal_uL24_A"/>
    <property type="match status" value="1"/>
</dbReference>
<feature type="region of interest" description="Disordered" evidence="6">
    <location>
        <begin position="1"/>
        <end position="45"/>
    </location>
</feature>